<dbReference type="InterPro" id="IPR001585">
    <property type="entry name" value="TAL/FSA"/>
</dbReference>
<evidence type="ECO:0000256" key="12">
    <source>
        <dbReference type="RuleBase" id="RU000612"/>
    </source>
</evidence>
<dbReference type="CDD" id="cd00955">
    <property type="entry name" value="Transaldolase_like"/>
    <property type="match status" value="1"/>
</dbReference>
<dbReference type="SUPFAM" id="SSF51569">
    <property type="entry name" value="Aldolase"/>
    <property type="match status" value="1"/>
</dbReference>
<dbReference type="OrthoDB" id="140919at2"/>
<evidence type="ECO:0000256" key="3">
    <source>
        <dbReference type="ARBA" id="ARBA00004857"/>
    </source>
</evidence>
<dbReference type="PROSITE" id="PS01054">
    <property type="entry name" value="TRANSALDOLASE_1"/>
    <property type="match status" value="1"/>
</dbReference>
<dbReference type="Gene3D" id="3.40.50.10490">
    <property type="entry name" value="Glucose-6-phosphate isomerase like protein, domain 1"/>
    <property type="match status" value="3"/>
</dbReference>
<proteinExistence type="inferred from homology"/>
<evidence type="ECO:0000256" key="2">
    <source>
        <dbReference type="ARBA" id="ARBA00004496"/>
    </source>
</evidence>
<keyword evidence="8 11" id="KW-0570">Pentose shunt</keyword>
<dbReference type="GO" id="GO:0006098">
    <property type="term" value="P:pentose-phosphate shunt"/>
    <property type="evidence" value="ECO:0007669"/>
    <property type="project" value="UniProtKB-UniRule"/>
</dbReference>
<dbReference type="UniPathway" id="UPA00109">
    <property type="reaction ID" value="UER00181"/>
</dbReference>
<evidence type="ECO:0000256" key="5">
    <source>
        <dbReference type="ARBA" id="ARBA00013151"/>
    </source>
</evidence>
<comment type="pathway">
    <text evidence="3 11">Carbohydrate degradation; pentose phosphate pathway; D-glyceraldehyde 3-phosphate and beta-D-fructose 6-phosphate from D-ribose 5-phosphate and D-xylulose 5-phosphate (non-oxidative stage): step 2/3.</text>
</comment>
<dbReference type="NCBIfam" id="NF002881">
    <property type="entry name" value="PRK03343.1"/>
    <property type="match status" value="1"/>
</dbReference>
<dbReference type="HAMAP" id="MF_00493">
    <property type="entry name" value="Transaldolase_2"/>
    <property type="match status" value="1"/>
</dbReference>
<feature type="active site" description="Schiff-base intermediate with substrate" evidence="11">
    <location>
        <position position="153"/>
    </location>
</feature>
<evidence type="ECO:0000256" key="7">
    <source>
        <dbReference type="ARBA" id="ARBA00022679"/>
    </source>
</evidence>
<dbReference type="SUPFAM" id="SSF53697">
    <property type="entry name" value="SIS domain"/>
    <property type="match status" value="1"/>
</dbReference>
<keyword evidence="9 11" id="KW-0704">Schiff base</keyword>
<evidence type="ECO:0000313" key="14">
    <source>
        <dbReference type="Proteomes" id="UP000305654"/>
    </source>
</evidence>
<dbReference type="PANTHER" id="PTHR10683">
    <property type="entry name" value="TRANSALDOLASE"/>
    <property type="match status" value="1"/>
</dbReference>
<comment type="subcellular location">
    <subcellularLocation>
        <location evidence="2 11">Cytoplasm</location>
    </subcellularLocation>
</comment>
<dbReference type="InterPro" id="IPR046348">
    <property type="entry name" value="SIS_dom_sf"/>
</dbReference>
<dbReference type="PROSITE" id="PS51463">
    <property type="entry name" value="P_GLUCOSE_ISOMERASE_3"/>
    <property type="match status" value="1"/>
</dbReference>
<evidence type="ECO:0000256" key="10">
    <source>
        <dbReference type="ARBA" id="ARBA00048810"/>
    </source>
</evidence>
<accession>A0A5R9J9D4</accession>
<evidence type="ECO:0000256" key="1">
    <source>
        <dbReference type="ARBA" id="ARBA00003518"/>
    </source>
</evidence>
<dbReference type="Proteomes" id="UP000305654">
    <property type="component" value="Unassembled WGS sequence"/>
</dbReference>
<keyword evidence="12" id="KW-0324">Glycolysis</keyword>
<sequence length="958" mass="103512">MNVVQKTPGAQEAGNPLQTLEKFGQSPWLDFIQRSFVQNGSLAGLVEKDRLKGVTSNPAIFEKAMGHGTDYDDQFKALASKGNATASDIYETMAIDDIREATGVLKPVWDETKGLDGYVSLEVSPYLGMRTDETIAEAKRLWKTVDRPNLMVKIPGTEPGVPAVRAAIADGINVNVTLLFSLDAYKKVLEAYISGLEERHGKGLDISHIASVASFFVSRIDGLIDKKIDDRLAKNDPESAALKAVRGKVAIANAKMAYQHYLEVSRSERWQTLLKAKANPQRLLWASTGTKDKAYSDVLYVEELIGADTVNTMPPATMDAFRDHGMARNSLTEDIEGAKHVLAEADRLGLDLPGVTSKLVADGVSAFADSFDQLLGAVAAKQVALAGARLNSAKISLPSDLDEAVKASLDAWRKDGTVRRIWERDASVWTGKDEADWLIWLDIIDERISHIDELTSFQREVKERGFSDILLLGMGGSSLGPEVLAETFGKRGGYPTLHVLDSTDPQQVKAFENKVDLASTLFIVSSKSGGTLEPNILKAYFFEAARRAVGDDKVGSHFVAVTDPGSHMEEVAKSDRFWKIFHGQKQIGGRYSVLSNFGLVPAAAMGLDLHEFLESGQRMAYACGSGTPPLQNPGVQLGTVLGVAAKHGRDKVTIVASPAIYDLGAWLEQLMAESTGKNGLGLIPIDGETLAPPEHYGHDRVFAYLRLSDAPDAAQDKAIEVLQQAGHPVVSITIGSPVQIVQEFFRWEFATAVAGAIIGINAFDQPDVEASKIETRKLTDAYSKSGSLPQETPFGRDGDFSFFADPTNAKALDGSSLNAVLKSQFGRVKAGDYVALLAYIQRDTETRQWIQTARLAIRDAKKVATAAEFGPRFLHSTGQAYKGGPASGVFLQITADDVADLSVPGEKYSFGVVKAAQARGDFDVLAERGRRALRVHIHGNLAAGLERLGQAIASEAAA</sequence>
<name>A0A5R9J9D4_9PROT</name>
<keyword evidence="14" id="KW-1185">Reference proteome</keyword>
<comment type="similarity">
    <text evidence="12">Belongs to the GPI family.</text>
</comment>
<dbReference type="GO" id="GO:0006094">
    <property type="term" value="P:gluconeogenesis"/>
    <property type="evidence" value="ECO:0007669"/>
    <property type="project" value="UniProtKB-KW"/>
</dbReference>
<evidence type="ECO:0000256" key="9">
    <source>
        <dbReference type="ARBA" id="ARBA00023270"/>
    </source>
</evidence>
<keyword evidence="6 11" id="KW-0963">Cytoplasm</keyword>
<dbReference type="PANTHER" id="PTHR10683:SF31">
    <property type="entry name" value="TRANSALDOLASE"/>
    <property type="match status" value="1"/>
</dbReference>
<dbReference type="PRINTS" id="PR00662">
    <property type="entry name" value="G6PISOMERASE"/>
</dbReference>
<dbReference type="GO" id="GO:0004801">
    <property type="term" value="F:transaldolase activity"/>
    <property type="evidence" value="ECO:0007669"/>
    <property type="project" value="UniProtKB-UniRule"/>
</dbReference>
<dbReference type="UniPathway" id="UPA00115">
    <property type="reaction ID" value="UER00414"/>
</dbReference>
<dbReference type="NCBIfam" id="TIGR00876">
    <property type="entry name" value="tal_mycobact"/>
    <property type="match status" value="1"/>
</dbReference>
<dbReference type="EC" id="2.2.1.2" evidence="5 11"/>
<dbReference type="InterPro" id="IPR001672">
    <property type="entry name" value="G6P_Isomerase"/>
</dbReference>
<keyword evidence="12 13" id="KW-0413">Isomerase</keyword>
<dbReference type="AlphaFoldDB" id="A0A5R9J9D4"/>
<gene>
    <name evidence="11" type="primary">tal</name>
    <name evidence="13" type="ORF">FE263_12615</name>
</gene>
<keyword evidence="7 11" id="KW-0808">Transferase</keyword>
<comment type="caution">
    <text evidence="13">The sequence shown here is derived from an EMBL/GenBank/DDBJ whole genome shotgun (WGS) entry which is preliminary data.</text>
</comment>
<protein>
    <recommendedName>
        <fullName evidence="5 11">Transaldolase</fullName>
        <ecNumber evidence="5 11">2.2.1.2</ecNumber>
    </recommendedName>
</protein>
<dbReference type="InterPro" id="IPR018225">
    <property type="entry name" value="Transaldolase_AS"/>
</dbReference>
<evidence type="ECO:0000256" key="11">
    <source>
        <dbReference type="HAMAP-Rule" id="MF_00493"/>
    </source>
</evidence>
<reference evidence="13 14" key="1">
    <citation type="submission" date="2019-05" db="EMBL/GenBank/DDBJ databases">
        <authorList>
            <person name="Pankratov T."/>
            <person name="Grouzdev D."/>
        </authorList>
    </citation>
    <scope>NUCLEOTIDE SEQUENCE [LARGE SCALE GENOMIC DNA]</scope>
    <source>
        <strain evidence="13 14">KEBCLARHB70R</strain>
    </source>
</reference>
<dbReference type="InterPro" id="IPR013785">
    <property type="entry name" value="Aldolase_TIM"/>
</dbReference>
<comment type="function">
    <text evidence="1 11">Transaldolase is important for the balance of metabolites in the pentose-phosphate pathway.</text>
</comment>
<dbReference type="InterPro" id="IPR004732">
    <property type="entry name" value="Transaldolase_2"/>
</dbReference>
<dbReference type="EMBL" id="VCDI01000004">
    <property type="protein sequence ID" value="TLU71976.1"/>
    <property type="molecule type" value="Genomic_DNA"/>
</dbReference>
<comment type="catalytic activity">
    <reaction evidence="12">
        <text>alpha-D-glucose 6-phosphate = beta-D-fructose 6-phosphate</text>
        <dbReference type="Rhea" id="RHEA:11816"/>
        <dbReference type="ChEBI" id="CHEBI:57634"/>
        <dbReference type="ChEBI" id="CHEBI:58225"/>
        <dbReference type="EC" id="5.3.1.9"/>
    </reaction>
</comment>
<organism evidence="13 14">
    <name type="scientific">Lichenicoccus roseus</name>
    <dbReference type="NCBI Taxonomy" id="2683649"/>
    <lineage>
        <taxon>Bacteria</taxon>
        <taxon>Pseudomonadati</taxon>
        <taxon>Pseudomonadota</taxon>
        <taxon>Alphaproteobacteria</taxon>
        <taxon>Acetobacterales</taxon>
        <taxon>Acetobacteraceae</taxon>
        <taxon>Lichenicoccus</taxon>
    </lineage>
</organism>
<dbReference type="GO" id="GO:0004347">
    <property type="term" value="F:glucose-6-phosphate isomerase activity"/>
    <property type="evidence" value="ECO:0007669"/>
    <property type="project" value="UniProtKB-EC"/>
</dbReference>
<evidence type="ECO:0000313" key="13">
    <source>
        <dbReference type="EMBL" id="TLU71976.1"/>
    </source>
</evidence>
<keyword evidence="12" id="KW-0312">Gluconeogenesis</keyword>
<dbReference type="GO" id="GO:0097367">
    <property type="term" value="F:carbohydrate derivative binding"/>
    <property type="evidence" value="ECO:0007669"/>
    <property type="project" value="InterPro"/>
</dbReference>
<evidence type="ECO:0000256" key="8">
    <source>
        <dbReference type="ARBA" id="ARBA00023126"/>
    </source>
</evidence>
<dbReference type="Pfam" id="PF00342">
    <property type="entry name" value="PGI"/>
    <property type="match status" value="1"/>
</dbReference>
<comment type="catalytic activity">
    <reaction evidence="10 11">
        <text>D-sedoheptulose 7-phosphate + D-glyceraldehyde 3-phosphate = D-erythrose 4-phosphate + beta-D-fructose 6-phosphate</text>
        <dbReference type="Rhea" id="RHEA:17053"/>
        <dbReference type="ChEBI" id="CHEBI:16897"/>
        <dbReference type="ChEBI" id="CHEBI:57483"/>
        <dbReference type="ChEBI" id="CHEBI:57634"/>
        <dbReference type="ChEBI" id="CHEBI:59776"/>
        <dbReference type="EC" id="2.2.1.2"/>
    </reaction>
</comment>
<dbReference type="Gene3D" id="3.20.20.70">
    <property type="entry name" value="Aldolase class I"/>
    <property type="match status" value="1"/>
</dbReference>
<evidence type="ECO:0000256" key="6">
    <source>
        <dbReference type="ARBA" id="ARBA00022490"/>
    </source>
</evidence>
<comment type="pathway">
    <text evidence="12">Carbohydrate degradation; glycolysis; D-glyceraldehyde 3-phosphate and glycerone phosphate from D-glucose: step 2/4.</text>
</comment>
<dbReference type="Pfam" id="PF00923">
    <property type="entry name" value="TAL_FSA"/>
    <property type="match status" value="1"/>
</dbReference>
<dbReference type="NCBIfam" id="NF007080">
    <property type="entry name" value="PRK09533.1"/>
    <property type="match status" value="1"/>
</dbReference>
<dbReference type="RefSeq" id="WP_138326383.1">
    <property type="nucleotide sequence ID" value="NZ_VCDI01000004.1"/>
</dbReference>
<comment type="similarity">
    <text evidence="4 11">Belongs to the transaldolase family. Type 2 subfamily.</text>
</comment>
<dbReference type="GO" id="GO:0005737">
    <property type="term" value="C:cytoplasm"/>
    <property type="evidence" value="ECO:0007669"/>
    <property type="project" value="UniProtKB-SubCell"/>
</dbReference>
<evidence type="ECO:0000256" key="4">
    <source>
        <dbReference type="ARBA" id="ARBA00008426"/>
    </source>
</evidence>
<dbReference type="GO" id="GO:0006096">
    <property type="term" value="P:glycolytic process"/>
    <property type="evidence" value="ECO:0007669"/>
    <property type="project" value="UniProtKB-UniPathway"/>
</dbReference>